<protein>
    <submittedName>
        <fullName evidence="1">Uncharacterized protein</fullName>
    </submittedName>
</protein>
<dbReference type="Proteomes" id="UP000229730">
    <property type="component" value="Unassembled WGS sequence"/>
</dbReference>
<reference evidence="1 2" key="1">
    <citation type="submission" date="2017-10" db="EMBL/GenBank/DDBJ databases">
        <title>Frigbacter circumglobatus gen. nov. sp. nov., isolated from sediment cultured in situ.</title>
        <authorList>
            <person name="Zhao Z."/>
        </authorList>
    </citation>
    <scope>NUCLEOTIDE SEQUENCE [LARGE SCALE GENOMIC DNA]</scope>
    <source>
        <strain evidence="1 2">ZYL</strain>
    </source>
</reference>
<name>A0A2G4YV61_9PROT</name>
<proteinExistence type="predicted"/>
<evidence type="ECO:0000313" key="1">
    <source>
        <dbReference type="EMBL" id="PHZ86173.1"/>
    </source>
</evidence>
<keyword evidence="2" id="KW-1185">Reference proteome</keyword>
<evidence type="ECO:0000313" key="2">
    <source>
        <dbReference type="Proteomes" id="UP000229730"/>
    </source>
</evidence>
<dbReference type="AlphaFoldDB" id="A0A2G4YV61"/>
<dbReference type="RefSeq" id="WP_099471757.1">
    <property type="nucleotide sequence ID" value="NZ_CP041025.1"/>
</dbReference>
<sequence length="115" mass="13147">MSDKRLDHYLEVFRVETNIEPSRALMDKIIGIPQSECVRSEQAGFFNLWRFFDGLVPRALGWALTGCLGLYLGLSSGNQPQQEQAFPLDENYYIYGQVQVLLSEELVLEDEEGDK</sequence>
<dbReference type="EMBL" id="PDEM01000009">
    <property type="protein sequence ID" value="PHZ86173.1"/>
    <property type="molecule type" value="Genomic_DNA"/>
</dbReference>
<accession>A0A2G4YV61</accession>
<gene>
    <name evidence="1" type="ORF">CRD36_05765</name>
</gene>
<comment type="caution">
    <text evidence="1">The sequence shown here is derived from an EMBL/GenBank/DDBJ whole genome shotgun (WGS) entry which is preliminary data.</text>
</comment>
<dbReference type="InParanoid" id="A0A2G4YV61"/>
<organism evidence="1 2">
    <name type="scientific">Paremcibacter congregatus</name>
    <dbReference type="NCBI Taxonomy" id="2043170"/>
    <lineage>
        <taxon>Bacteria</taxon>
        <taxon>Pseudomonadati</taxon>
        <taxon>Pseudomonadota</taxon>
        <taxon>Alphaproteobacteria</taxon>
        <taxon>Emcibacterales</taxon>
        <taxon>Emcibacteraceae</taxon>
        <taxon>Paremcibacter</taxon>
    </lineage>
</organism>